<dbReference type="AlphaFoldDB" id="A0AA37RVQ4"/>
<gene>
    <name evidence="2" type="ORF">GCM10007895_14900</name>
</gene>
<proteinExistence type="predicted"/>
<name>A0AA37RVQ4_9GAMM</name>
<keyword evidence="3" id="KW-1185">Reference proteome</keyword>
<organism evidence="2 3">
    <name type="scientific">Paraferrimonas sedimenticola</name>
    <dbReference type="NCBI Taxonomy" id="375674"/>
    <lineage>
        <taxon>Bacteria</taxon>
        <taxon>Pseudomonadati</taxon>
        <taxon>Pseudomonadota</taxon>
        <taxon>Gammaproteobacteria</taxon>
        <taxon>Alteromonadales</taxon>
        <taxon>Ferrimonadaceae</taxon>
        <taxon>Paraferrimonas</taxon>
    </lineage>
</organism>
<reference evidence="2" key="2">
    <citation type="submission" date="2023-01" db="EMBL/GenBank/DDBJ databases">
        <title>Draft genome sequence of Paraferrimonas sedimenticola strain NBRC 101628.</title>
        <authorList>
            <person name="Sun Q."/>
            <person name="Mori K."/>
        </authorList>
    </citation>
    <scope>NUCLEOTIDE SEQUENCE</scope>
    <source>
        <strain evidence="2">NBRC 101628</strain>
    </source>
</reference>
<dbReference type="EMBL" id="BSNC01000004">
    <property type="protein sequence ID" value="GLP96184.1"/>
    <property type="molecule type" value="Genomic_DNA"/>
</dbReference>
<dbReference type="SUPFAM" id="SSF54909">
    <property type="entry name" value="Dimeric alpha+beta barrel"/>
    <property type="match status" value="1"/>
</dbReference>
<dbReference type="Pfam" id="PF11695">
    <property type="entry name" value="DUF3291"/>
    <property type="match status" value="1"/>
</dbReference>
<dbReference type="InterPro" id="IPR011008">
    <property type="entry name" value="Dimeric_a/b-barrel"/>
</dbReference>
<protein>
    <recommendedName>
        <fullName evidence="1">DUF3291 domain-containing protein</fullName>
    </recommendedName>
</protein>
<evidence type="ECO:0000313" key="3">
    <source>
        <dbReference type="Proteomes" id="UP001161422"/>
    </source>
</evidence>
<dbReference type="RefSeq" id="WP_095505373.1">
    <property type="nucleotide sequence ID" value="NZ_BSNC01000004.1"/>
</dbReference>
<evidence type="ECO:0000313" key="2">
    <source>
        <dbReference type="EMBL" id="GLP96184.1"/>
    </source>
</evidence>
<feature type="domain" description="DUF3291" evidence="1">
    <location>
        <begin position="3"/>
        <end position="139"/>
    </location>
</feature>
<accession>A0AA37RVQ4</accession>
<dbReference type="InterPro" id="IPR021708">
    <property type="entry name" value="DUF3291"/>
</dbReference>
<sequence>MHLAQVNIAKAKYELDDPKIAEFVGNLDKVNSIAEASEGFVWRLKLETDQIVDFSLFDDSNYIINISVWESADALKNFMFNGLHKEFLGRKKEWFEALPQASYALWWVEEGEQPTVEQALERLMHLRKKGESDFAFTLRR</sequence>
<dbReference type="Proteomes" id="UP001161422">
    <property type="component" value="Unassembled WGS sequence"/>
</dbReference>
<evidence type="ECO:0000259" key="1">
    <source>
        <dbReference type="Pfam" id="PF11695"/>
    </source>
</evidence>
<reference evidence="2" key="1">
    <citation type="journal article" date="2014" name="Int. J. Syst. Evol. Microbiol.">
        <title>Complete genome sequence of Corynebacterium casei LMG S-19264T (=DSM 44701T), isolated from a smear-ripened cheese.</title>
        <authorList>
            <consortium name="US DOE Joint Genome Institute (JGI-PGF)"/>
            <person name="Walter F."/>
            <person name="Albersmeier A."/>
            <person name="Kalinowski J."/>
            <person name="Ruckert C."/>
        </authorList>
    </citation>
    <scope>NUCLEOTIDE SEQUENCE</scope>
    <source>
        <strain evidence="2">NBRC 101628</strain>
    </source>
</reference>
<comment type="caution">
    <text evidence="2">The sequence shown here is derived from an EMBL/GenBank/DDBJ whole genome shotgun (WGS) entry which is preliminary data.</text>
</comment>